<dbReference type="KEGG" id="dan:6494904"/>
<name>B3MCP4_DROAN</name>
<feature type="signal peptide" evidence="2">
    <location>
        <begin position="1"/>
        <end position="23"/>
    </location>
</feature>
<dbReference type="HOGENOM" id="CLU_875151_0_0_1"/>
<keyword evidence="4" id="KW-1185">Reference proteome</keyword>
<gene>
    <name evidence="3" type="primary">Dana\GF12046</name>
    <name evidence="3" type="synonym">dana_GLEANR_12058</name>
    <name evidence="3" type="ORF">GF12046</name>
</gene>
<dbReference type="GO" id="GO:0008157">
    <property type="term" value="F:protein phosphatase 1 binding"/>
    <property type="evidence" value="ECO:0007669"/>
    <property type="project" value="EnsemblMetazoa"/>
</dbReference>
<evidence type="ECO:0000313" key="3">
    <source>
        <dbReference type="EMBL" id="EDV36278.1"/>
    </source>
</evidence>
<sequence length="309" mass="35244">MSKFHTLWGALLNHFLFVVRLIANMSSPIYEQYRCASWKPKKVQDKKETTKHESRRTGAEELLMPNLQPEPLATMMSFQLMAMDVVTQMQTALHKCVNAAQSPPKMPGLEAFQRSPCYFFIDLHPQARHPFKEAAEEVSSSQLSSDKNNNGSPAKAPLNRQRSISECSEDSFICFAEDDDENDDEDDDEEAGESDGEDDDDDDSSVQFTACCDDDDPAVIDPCECPKSDSSSAAKKVRFNLKPEVHVMHVWDFAYRTARKSEWQLIARDRDRFEKRINRVAPILNPILSPNHRDSVYRARFLTENADED</sequence>
<organism evidence="3 4">
    <name type="scientific">Drosophila ananassae</name>
    <name type="common">Fruit fly</name>
    <dbReference type="NCBI Taxonomy" id="7217"/>
    <lineage>
        <taxon>Eukaryota</taxon>
        <taxon>Metazoa</taxon>
        <taxon>Ecdysozoa</taxon>
        <taxon>Arthropoda</taxon>
        <taxon>Hexapoda</taxon>
        <taxon>Insecta</taxon>
        <taxon>Pterygota</taxon>
        <taxon>Neoptera</taxon>
        <taxon>Endopterygota</taxon>
        <taxon>Diptera</taxon>
        <taxon>Brachycera</taxon>
        <taxon>Muscomorpha</taxon>
        <taxon>Ephydroidea</taxon>
        <taxon>Drosophilidae</taxon>
        <taxon>Drosophila</taxon>
        <taxon>Sophophora</taxon>
    </lineage>
</organism>
<dbReference type="InterPro" id="IPR051254">
    <property type="entry name" value="PPP1R15"/>
</dbReference>
<feature type="compositionally biased region" description="Polar residues" evidence="1">
    <location>
        <begin position="138"/>
        <end position="152"/>
    </location>
</feature>
<dbReference type="AlphaFoldDB" id="B3MCP4"/>
<feature type="region of interest" description="Disordered" evidence="1">
    <location>
        <begin position="176"/>
        <end position="208"/>
    </location>
</feature>
<feature type="chain" id="PRO_5002792582" evidence="2">
    <location>
        <begin position="24"/>
        <end position="309"/>
    </location>
</feature>
<reference evidence="3 4" key="1">
    <citation type="journal article" date="2007" name="Nature">
        <title>Evolution of genes and genomes on the Drosophila phylogeny.</title>
        <authorList>
            <consortium name="Drosophila 12 Genomes Consortium"/>
            <person name="Clark A.G."/>
            <person name="Eisen M.B."/>
            <person name="Smith D.R."/>
            <person name="Bergman C.M."/>
            <person name="Oliver B."/>
            <person name="Markow T.A."/>
            <person name="Kaufman T.C."/>
            <person name="Kellis M."/>
            <person name="Gelbart W."/>
            <person name="Iyer V.N."/>
            <person name="Pollard D.A."/>
            <person name="Sackton T.B."/>
            <person name="Larracuente A.M."/>
            <person name="Singh N.D."/>
            <person name="Abad J.P."/>
            <person name="Abt D.N."/>
            <person name="Adryan B."/>
            <person name="Aguade M."/>
            <person name="Akashi H."/>
            <person name="Anderson W.W."/>
            <person name="Aquadro C.F."/>
            <person name="Ardell D.H."/>
            <person name="Arguello R."/>
            <person name="Artieri C.G."/>
            <person name="Barbash D.A."/>
            <person name="Barker D."/>
            <person name="Barsanti P."/>
            <person name="Batterham P."/>
            <person name="Batzoglou S."/>
            <person name="Begun D."/>
            <person name="Bhutkar A."/>
            <person name="Blanco E."/>
            <person name="Bosak S.A."/>
            <person name="Bradley R.K."/>
            <person name="Brand A.D."/>
            <person name="Brent M.R."/>
            <person name="Brooks A.N."/>
            <person name="Brown R.H."/>
            <person name="Butlin R.K."/>
            <person name="Caggese C."/>
            <person name="Calvi B.R."/>
            <person name="Bernardo de Carvalho A."/>
            <person name="Caspi A."/>
            <person name="Castrezana S."/>
            <person name="Celniker S.E."/>
            <person name="Chang J.L."/>
            <person name="Chapple C."/>
            <person name="Chatterji S."/>
            <person name="Chinwalla A."/>
            <person name="Civetta A."/>
            <person name="Clifton S.W."/>
            <person name="Comeron J.M."/>
            <person name="Costello J.C."/>
            <person name="Coyne J.A."/>
            <person name="Daub J."/>
            <person name="David R.G."/>
            <person name="Delcher A.L."/>
            <person name="Delehaunty K."/>
            <person name="Do C.B."/>
            <person name="Ebling H."/>
            <person name="Edwards K."/>
            <person name="Eickbush T."/>
            <person name="Evans J.D."/>
            <person name="Filipski A."/>
            <person name="Findeiss S."/>
            <person name="Freyhult E."/>
            <person name="Fulton L."/>
            <person name="Fulton R."/>
            <person name="Garcia A.C."/>
            <person name="Gardiner A."/>
            <person name="Garfield D.A."/>
            <person name="Garvin B.E."/>
            <person name="Gibson G."/>
            <person name="Gilbert D."/>
            <person name="Gnerre S."/>
            <person name="Godfrey J."/>
            <person name="Good R."/>
            <person name="Gotea V."/>
            <person name="Gravely B."/>
            <person name="Greenberg A.J."/>
            <person name="Griffiths-Jones S."/>
            <person name="Gross S."/>
            <person name="Guigo R."/>
            <person name="Gustafson E.A."/>
            <person name="Haerty W."/>
            <person name="Hahn M.W."/>
            <person name="Halligan D.L."/>
            <person name="Halpern A.L."/>
            <person name="Halter G.M."/>
            <person name="Han M.V."/>
            <person name="Heger A."/>
            <person name="Hillier L."/>
            <person name="Hinrichs A.S."/>
            <person name="Holmes I."/>
            <person name="Hoskins R.A."/>
            <person name="Hubisz M.J."/>
            <person name="Hultmark D."/>
            <person name="Huntley M.A."/>
            <person name="Jaffe D.B."/>
            <person name="Jagadeeshan S."/>
            <person name="Jeck W.R."/>
            <person name="Johnson J."/>
            <person name="Jones C.D."/>
            <person name="Jordan W.C."/>
            <person name="Karpen G.H."/>
            <person name="Kataoka E."/>
            <person name="Keightley P.D."/>
            <person name="Kheradpour P."/>
            <person name="Kirkness E.F."/>
            <person name="Koerich L.B."/>
            <person name="Kristiansen K."/>
            <person name="Kudrna D."/>
            <person name="Kulathinal R.J."/>
            <person name="Kumar S."/>
            <person name="Kwok R."/>
            <person name="Lander E."/>
            <person name="Langley C.H."/>
            <person name="Lapoint R."/>
            <person name="Lazzaro B.P."/>
            <person name="Lee S.J."/>
            <person name="Levesque L."/>
            <person name="Li R."/>
            <person name="Lin C.F."/>
            <person name="Lin M.F."/>
            <person name="Lindblad-Toh K."/>
            <person name="Llopart A."/>
            <person name="Long M."/>
            <person name="Low L."/>
            <person name="Lozovsky E."/>
            <person name="Lu J."/>
            <person name="Luo M."/>
            <person name="Machado C.A."/>
            <person name="Makalowski W."/>
            <person name="Marzo M."/>
            <person name="Matsuda M."/>
            <person name="Matzkin L."/>
            <person name="McAllister B."/>
            <person name="McBride C.S."/>
            <person name="McKernan B."/>
            <person name="McKernan K."/>
            <person name="Mendez-Lago M."/>
            <person name="Minx P."/>
            <person name="Mollenhauer M.U."/>
            <person name="Montooth K."/>
            <person name="Mount S.M."/>
            <person name="Mu X."/>
            <person name="Myers E."/>
            <person name="Negre B."/>
            <person name="Newfeld S."/>
            <person name="Nielsen R."/>
            <person name="Noor M.A."/>
            <person name="O'Grady P."/>
            <person name="Pachter L."/>
            <person name="Papaceit M."/>
            <person name="Parisi M.J."/>
            <person name="Parisi M."/>
            <person name="Parts L."/>
            <person name="Pedersen J.S."/>
            <person name="Pesole G."/>
            <person name="Phillippy A.M."/>
            <person name="Ponting C.P."/>
            <person name="Pop M."/>
            <person name="Porcelli D."/>
            <person name="Powell J.R."/>
            <person name="Prohaska S."/>
            <person name="Pruitt K."/>
            <person name="Puig M."/>
            <person name="Quesneville H."/>
            <person name="Ram K.R."/>
            <person name="Rand D."/>
            <person name="Rasmussen M.D."/>
            <person name="Reed L.K."/>
            <person name="Reenan R."/>
            <person name="Reily A."/>
            <person name="Remington K.A."/>
            <person name="Rieger T.T."/>
            <person name="Ritchie M.G."/>
            <person name="Robin C."/>
            <person name="Rogers Y.H."/>
            <person name="Rohde C."/>
            <person name="Rozas J."/>
            <person name="Rubenfield M.J."/>
            <person name="Ruiz A."/>
            <person name="Russo S."/>
            <person name="Salzberg S.L."/>
            <person name="Sanchez-Gracia A."/>
            <person name="Saranga D.J."/>
            <person name="Sato H."/>
            <person name="Schaeffer S.W."/>
            <person name="Schatz M.C."/>
            <person name="Schlenke T."/>
            <person name="Schwartz R."/>
            <person name="Segarra C."/>
            <person name="Singh R.S."/>
            <person name="Sirot L."/>
            <person name="Sirota M."/>
            <person name="Sisneros N.B."/>
            <person name="Smith C.D."/>
            <person name="Smith T.F."/>
            <person name="Spieth J."/>
            <person name="Stage D.E."/>
            <person name="Stark A."/>
            <person name="Stephan W."/>
            <person name="Strausberg R.L."/>
            <person name="Strempel S."/>
            <person name="Sturgill D."/>
            <person name="Sutton G."/>
            <person name="Sutton G.G."/>
            <person name="Tao W."/>
            <person name="Teichmann S."/>
            <person name="Tobari Y.N."/>
            <person name="Tomimura Y."/>
            <person name="Tsolas J.M."/>
            <person name="Valente V.L."/>
            <person name="Venter E."/>
            <person name="Venter J.C."/>
            <person name="Vicario S."/>
            <person name="Vieira F.G."/>
            <person name="Vilella A.J."/>
            <person name="Villasante A."/>
            <person name="Walenz B."/>
            <person name="Wang J."/>
            <person name="Wasserman M."/>
            <person name="Watts T."/>
            <person name="Wilson D."/>
            <person name="Wilson R.K."/>
            <person name="Wing R.A."/>
            <person name="Wolfner M.F."/>
            <person name="Wong A."/>
            <person name="Wong G.K."/>
            <person name="Wu C.I."/>
            <person name="Wu G."/>
            <person name="Yamamoto D."/>
            <person name="Yang H.P."/>
            <person name="Yang S.P."/>
            <person name="Yorke J.A."/>
            <person name="Yoshida K."/>
            <person name="Zdobnov E."/>
            <person name="Zhang P."/>
            <person name="Zhang Y."/>
            <person name="Zimin A.V."/>
            <person name="Baldwin J."/>
            <person name="Abdouelleil A."/>
            <person name="Abdulkadir J."/>
            <person name="Abebe A."/>
            <person name="Abera B."/>
            <person name="Abreu J."/>
            <person name="Acer S.C."/>
            <person name="Aftuck L."/>
            <person name="Alexander A."/>
            <person name="An P."/>
            <person name="Anderson E."/>
            <person name="Anderson S."/>
            <person name="Arachi H."/>
            <person name="Azer M."/>
            <person name="Bachantsang P."/>
            <person name="Barry A."/>
            <person name="Bayul T."/>
            <person name="Berlin A."/>
            <person name="Bessette D."/>
            <person name="Bloom T."/>
            <person name="Blye J."/>
            <person name="Boguslavskiy L."/>
            <person name="Bonnet C."/>
            <person name="Boukhgalter B."/>
            <person name="Bourzgui I."/>
            <person name="Brown A."/>
            <person name="Cahill P."/>
            <person name="Channer S."/>
            <person name="Cheshatsang Y."/>
            <person name="Chuda L."/>
            <person name="Citroen M."/>
            <person name="Collymore A."/>
            <person name="Cooke P."/>
            <person name="Costello M."/>
            <person name="D'Aco K."/>
            <person name="Daza R."/>
            <person name="De Haan G."/>
            <person name="DeGray S."/>
            <person name="DeMaso C."/>
            <person name="Dhargay N."/>
            <person name="Dooley K."/>
            <person name="Dooley E."/>
            <person name="Doricent M."/>
            <person name="Dorje P."/>
            <person name="Dorjee K."/>
            <person name="Dupes A."/>
            <person name="Elong R."/>
            <person name="Falk J."/>
            <person name="Farina A."/>
            <person name="Faro S."/>
            <person name="Ferguson D."/>
            <person name="Fisher S."/>
            <person name="Foley C.D."/>
            <person name="Franke A."/>
            <person name="Friedrich D."/>
            <person name="Gadbois L."/>
            <person name="Gearin G."/>
            <person name="Gearin C.R."/>
            <person name="Giannoukos G."/>
            <person name="Goode T."/>
            <person name="Graham J."/>
            <person name="Grandbois E."/>
            <person name="Grewal S."/>
            <person name="Gyaltsen K."/>
            <person name="Hafez N."/>
            <person name="Hagos B."/>
            <person name="Hall J."/>
            <person name="Henson C."/>
            <person name="Hollinger A."/>
            <person name="Honan T."/>
            <person name="Huard M.D."/>
            <person name="Hughes L."/>
            <person name="Hurhula B."/>
            <person name="Husby M.E."/>
            <person name="Kamat A."/>
            <person name="Kanga B."/>
            <person name="Kashin S."/>
            <person name="Khazanovich D."/>
            <person name="Kisner P."/>
            <person name="Lance K."/>
            <person name="Lara M."/>
            <person name="Lee W."/>
            <person name="Lennon N."/>
            <person name="Letendre F."/>
            <person name="LeVine R."/>
            <person name="Lipovsky A."/>
            <person name="Liu X."/>
            <person name="Liu J."/>
            <person name="Liu S."/>
            <person name="Lokyitsang T."/>
            <person name="Lokyitsang Y."/>
            <person name="Lubonja R."/>
            <person name="Lui A."/>
            <person name="MacDonald P."/>
            <person name="Magnisalis V."/>
            <person name="Maru K."/>
            <person name="Matthews C."/>
            <person name="McCusker W."/>
            <person name="McDonough S."/>
            <person name="Mehta T."/>
            <person name="Meldrim J."/>
            <person name="Meneus L."/>
            <person name="Mihai O."/>
            <person name="Mihalev A."/>
            <person name="Mihova T."/>
            <person name="Mittelman R."/>
            <person name="Mlenga V."/>
            <person name="Montmayeur A."/>
            <person name="Mulrain L."/>
            <person name="Navidi A."/>
            <person name="Naylor J."/>
            <person name="Negash T."/>
            <person name="Nguyen T."/>
            <person name="Nguyen N."/>
            <person name="Nicol R."/>
            <person name="Norbu C."/>
            <person name="Norbu N."/>
            <person name="Novod N."/>
            <person name="O'Neill B."/>
            <person name="Osman S."/>
            <person name="Markiewicz E."/>
            <person name="Oyono O.L."/>
            <person name="Patti C."/>
            <person name="Phunkhang P."/>
            <person name="Pierre F."/>
            <person name="Priest M."/>
            <person name="Raghuraman S."/>
            <person name="Rege F."/>
            <person name="Reyes R."/>
            <person name="Rise C."/>
            <person name="Rogov P."/>
            <person name="Ross K."/>
            <person name="Ryan E."/>
            <person name="Settipalli S."/>
            <person name="Shea T."/>
            <person name="Sherpa N."/>
            <person name="Shi L."/>
            <person name="Shih D."/>
            <person name="Sparrow T."/>
            <person name="Spaulding J."/>
            <person name="Stalker J."/>
            <person name="Stange-Thomann N."/>
            <person name="Stavropoulos S."/>
            <person name="Stone C."/>
            <person name="Strader C."/>
            <person name="Tesfaye S."/>
            <person name="Thomson T."/>
            <person name="Thoulutsang Y."/>
            <person name="Thoulutsang D."/>
            <person name="Topham K."/>
            <person name="Topping I."/>
            <person name="Tsamla T."/>
            <person name="Vassiliev H."/>
            <person name="Vo A."/>
            <person name="Wangchuk T."/>
            <person name="Wangdi T."/>
            <person name="Weiand M."/>
            <person name="Wilkinson J."/>
            <person name="Wilson A."/>
            <person name="Yadav S."/>
            <person name="Young G."/>
            <person name="Yu Q."/>
            <person name="Zembek L."/>
            <person name="Zhong D."/>
            <person name="Zimmer A."/>
            <person name="Zwirko Z."/>
            <person name="Jaffe D.B."/>
            <person name="Alvarez P."/>
            <person name="Brockman W."/>
            <person name="Butler J."/>
            <person name="Chin C."/>
            <person name="Gnerre S."/>
            <person name="Grabherr M."/>
            <person name="Kleber M."/>
            <person name="Mauceli E."/>
            <person name="MacCallum I."/>
        </authorList>
    </citation>
    <scope>NUCLEOTIDE SEQUENCE [LARGE SCALE GENOMIC DNA]</scope>
    <source>
        <strain evidence="4">Tucson 14024-0371.13</strain>
    </source>
</reference>
<dbReference type="CTD" id="37820"/>
<feature type="compositionally biased region" description="Acidic residues" evidence="1">
    <location>
        <begin position="176"/>
        <end position="204"/>
    </location>
</feature>
<dbReference type="EMBL" id="CH902619">
    <property type="protein sequence ID" value="EDV36278.1"/>
    <property type="molecule type" value="Genomic_DNA"/>
</dbReference>
<dbReference type="PANTHER" id="PTHR16489">
    <property type="entry name" value="GH11727P"/>
    <property type="match status" value="1"/>
</dbReference>
<dbReference type="FunCoup" id="B3MCP4">
    <property type="interactions" value="3"/>
</dbReference>
<dbReference type="eggNOG" id="ENOG502S745">
    <property type="taxonomic scope" value="Eukaryota"/>
</dbReference>
<dbReference type="InParanoid" id="B3MCP4"/>
<protein>
    <submittedName>
        <fullName evidence="3">Uncharacterized protein</fullName>
    </submittedName>
</protein>
<evidence type="ECO:0000256" key="2">
    <source>
        <dbReference type="SAM" id="SignalP"/>
    </source>
</evidence>
<proteinExistence type="predicted"/>
<feature type="region of interest" description="Disordered" evidence="1">
    <location>
        <begin position="132"/>
        <end position="164"/>
    </location>
</feature>
<dbReference type="OrthoDB" id="5976067at2759"/>
<evidence type="ECO:0000313" key="4">
    <source>
        <dbReference type="Proteomes" id="UP000007801"/>
    </source>
</evidence>
<dbReference type="Proteomes" id="UP000007801">
    <property type="component" value="Unassembled WGS sequence"/>
</dbReference>
<keyword evidence="2" id="KW-0732">Signal</keyword>
<accession>B3MCP4</accession>
<dbReference type="STRING" id="7217.B3MCP4"/>
<dbReference type="GO" id="GO:0000164">
    <property type="term" value="C:protein phosphatase type 1 complex"/>
    <property type="evidence" value="ECO:0007669"/>
    <property type="project" value="TreeGrafter"/>
</dbReference>
<dbReference type="OMA" id="CYFFIDL"/>
<dbReference type="GO" id="GO:0019888">
    <property type="term" value="F:protein phosphatase regulator activity"/>
    <property type="evidence" value="ECO:0007669"/>
    <property type="project" value="TreeGrafter"/>
</dbReference>
<dbReference type="GO" id="GO:0034976">
    <property type="term" value="P:response to endoplasmic reticulum stress"/>
    <property type="evidence" value="ECO:0007669"/>
    <property type="project" value="TreeGrafter"/>
</dbReference>
<dbReference type="GeneID" id="6494904"/>
<dbReference type="PANTHER" id="PTHR16489:SF12">
    <property type="entry name" value="GH11727P"/>
    <property type="match status" value="1"/>
</dbReference>
<evidence type="ECO:0000256" key="1">
    <source>
        <dbReference type="SAM" id="MobiDB-lite"/>
    </source>
</evidence>
<dbReference type="GO" id="GO:0005783">
    <property type="term" value="C:endoplasmic reticulum"/>
    <property type="evidence" value="ECO:0007669"/>
    <property type="project" value="EnsemblMetazoa"/>
</dbReference>
<dbReference type="PhylomeDB" id="B3MCP4"/>